<reference evidence="4" key="1">
    <citation type="journal article" date="2019" name="Int. J. Syst. Evol. Microbiol.">
        <title>The Global Catalogue of Microorganisms (GCM) 10K type strain sequencing project: providing services to taxonomists for standard genome sequencing and annotation.</title>
        <authorList>
            <consortium name="The Broad Institute Genomics Platform"/>
            <consortium name="The Broad Institute Genome Sequencing Center for Infectious Disease"/>
            <person name="Wu L."/>
            <person name="Ma J."/>
        </authorList>
    </citation>
    <scope>NUCLEOTIDE SEQUENCE [LARGE SCALE GENOMIC DNA]</scope>
    <source>
        <strain evidence="4">JCM 9458</strain>
    </source>
</reference>
<gene>
    <name evidence="3" type="ORF">GCM10020369_72820</name>
</gene>
<comment type="caution">
    <text evidence="3">The sequence shown here is derived from an EMBL/GenBank/DDBJ whole genome shotgun (WGS) entry which is preliminary data.</text>
</comment>
<sequence length="60" mass="5855">MQTPLSGPSAGLPVRRRLPALLCLVAALVVGAASAAVAGSGSGSTETFGYPAHAHPDGNK</sequence>
<feature type="region of interest" description="Disordered" evidence="1">
    <location>
        <begin position="38"/>
        <end position="60"/>
    </location>
</feature>
<dbReference type="Proteomes" id="UP001501676">
    <property type="component" value="Unassembled WGS sequence"/>
</dbReference>
<accession>A0ABP6TAX5</accession>
<proteinExistence type="predicted"/>
<evidence type="ECO:0000313" key="3">
    <source>
        <dbReference type="EMBL" id="GAA3396368.1"/>
    </source>
</evidence>
<dbReference type="EMBL" id="BAAAYN010000055">
    <property type="protein sequence ID" value="GAA3396368.1"/>
    <property type="molecule type" value="Genomic_DNA"/>
</dbReference>
<keyword evidence="2" id="KW-0732">Signal</keyword>
<feature type="signal peptide" evidence="2">
    <location>
        <begin position="1"/>
        <end position="35"/>
    </location>
</feature>
<evidence type="ECO:0000313" key="4">
    <source>
        <dbReference type="Proteomes" id="UP001501676"/>
    </source>
</evidence>
<keyword evidence="4" id="KW-1185">Reference proteome</keyword>
<protein>
    <submittedName>
        <fullName evidence="3">Uncharacterized protein</fullName>
    </submittedName>
</protein>
<evidence type="ECO:0000256" key="1">
    <source>
        <dbReference type="SAM" id="MobiDB-lite"/>
    </source>
</evidence>
<name>A0ABP6TAX5_9ACTN</name>
<evidence type="ECO:0000256" key="2">
    <source>
        <dbReference type="SAM" id="SignalP"/>
    </source>
</evidence>
<feature type="chain" id="PRO_5046772479" evidence="2">
    <location>
        <begin position="36"/>
        <end position="60"/>
    </location>
</feature>
<organism evidence="3 4">
    <name type="scientific">Cryptosporangium minutisporangium</name>
    <dbReference type="NCBI Taxonomy" id="113569"/>
    <lineage>
        <taxon>Bacteria</taxon>
        <taxon>Bacillati</taxon>
        <taxon>Actinomycetota</taxon>
        <taxon>Actinomycetes</taxon>
        <taxon>Cryptosporangiales</taxon>
        <taxon>Cryptosporangiaceae</taxon>
        <taxon>Cryptosporangium</taxon>
    </lineage>
</organism>